<gene>
    <name evidence="1" type="ORF">GIB67_005323</name>
</gene>
<dbReference type="InterPro" id="IPR016024">
    <property type="entry name" value="ARM-type_fold"/>
</dbReference>
<comment type="caution">
    <text evidence="1">The sequence shown here is derived from an EMBL/GenBank/DDBJ whole genome shotgun (WGS) entry which is preliminary data.</text>
</comment>
<dbReference type="Gene3D" id="1.25.10.10">
    <property type="entry name" value="Leucine-rich Repeat Variant"/>
    <property type="match status" value="1"/>
</dbReference>
<organism evidence="1 2">
    <name type="scientific">Kingdonia uniflora</name>
    <dbReference type="NCBI Taxonomy" id="39325"/>
    <lineage>
        <taxon>Eukaryota</taxon>
        <taxon>Viridiplantae</taxon>
        <taxon>Streptophyta</taxon>
        <taxon>Embryophyta</taxon>
        <taxon>Tracheophyta</taxon>
        <taxon>Spermatophyta</taxon>
        <taxon>Magnoliopsida</taxon>
        <taxon>Ranunculales</taxon>
        <taxon>Circaeasteraceae</taxon>
        <taxon>Kingdonia</taxon>
    </lineage>
</organism>
<dbReference type="GO" id="GO:0005829">
    <property type="term" value="C:cytosol"/>
    <property type="evidence" value="ECO:0007669"/>
    <property type="project" value="TreeGrafter"/>
</dbReference>
<proteinExistence type="predicted"/>
<keyword evidence="2" id="KW-1185">Reference proteome</keyword>
<dbReference type="GO" id="GO:0005635">
    <property type="term" value="C:nuclear envelope"/>
    <property type="evidence" value="ECO:0007669"/>
    <property type="project" value="TreeGrafter"/>
</dbReference>
<reference evidence="1 2" key="1">
    <citation type="journal article" date="2020" name="IScience">
        <title>Genome Sequencing of the Endangered Kingdonia uniflora (Circaeasteraceae, Ranunculales) Reveals Potential Mechanisms of Evolutionary Specialization.</title>
        <authorList>
            <person name="Sun Y."/>
            <person name="Deng T."/>
            <person name="Zhang A."/>
            <person name="Moore M.J."/>
            <person name="Landis J.B."/>
            <person name="Lin N."/>
            <person name="Zhang H."/>
            <person name="Zhang X."/>
            <person name="Huang J."/>
            <person name="Zhang X."/>
            <person name="Sun H."/>
            <person name="Wang H."/>
        </authorList>
    </citation>
    <scope>NUCLEOTIDE SEQUENCE [LARGE SCALE GENOMIC DNA]</scope>
    <source>
        <strain evidence="1">TB1705</strain>
        <tissue evidence="1">Leaf</tissue>
    </source>
</reference>
<dbReference type="AlphaFoldDB" id="A0A7J7PAD2"/>
<evidence type="ECO:0000313" key="1">
    <source>
        <dbReference type="EMBL" id="KAF6176425.1"/>
    </source>
</evidence>
<protein>
    <submittedName>
        <fullName evidence="1">Uncharacterized protein</fullName>
    </submittedName>
</protein>
<dbReference type="PANTHER" id="PTHR10997:SF9">
    <property type="entry name" value="IMPORTIN-9"/>
    <property type="match status" value="1"/>
</dbReference>
<dbReference type="InterPro" id="IPR011989">
    <property type="entry name" value="ARM-like"/>
</dbReference>
<sequence length="254" mass="28946">MRVRNGETEMCILKDIRLLDPDMESSGSLFVGCYILQLILHMPLEMAPHLRALATALIRRMQSCQIAGLKSSLLLIFARLVHMSSPNVEQFIDMLITLPAEGHENSLTYLMSAWTKQQVEIQGLYQIKVTTTALALLLSTRHVDLVKINVPGHLVESTVGITTRSKSKLVPDQWSWMPLPTKILALLADMLIEIKEQVLVADDEDSDWKKFKMEMTKMTKTCYIRLINLASYVTDFLIRFSDSDRQFLIIYTSI</sequence>
<accession>A0A7J7PAD2</accession>
<name>A0A7J7PAD2_9MAGN</name>
<dbReference type="Proteomes" id="UP000541444">
    <property type="component" value="Unassembled WGS sequence"/>
</dbReference>
<dbReference type="PANTHER" id="PTHR10997">
    <property type="entry name" value="IMPORTIN-7, 8, 11"/>
    <property type="match status" value="1"/>
</dbReference>
<dbReference type="SUPFAM" id="SSF48371">
    <property type="entry name" value="ARM repeat"/>
    <property type="match status" value="1"/>
</dbReference>
<dbReference type="GO" id="GO:0006606">
    <property type="term" value="P:protein import into nucleus"/>
    <property type="evidence" value="ECO:0007669"/>
    <property type="project" value="TreeGrafter"/>
</dbReference>
<dbReference type="OrthoDB" id="431626at2759"/>
<evidence type="ECO:0000313" key="2">
    <source>
        <dbReference type="Proteomes" id="UP000541444"/>
    </source>
</evidence>
<dbReference type="EMBL" id="JACGCM010000101">
    <property type="protein sequence ID" value="KAF6176425.1"/>
    <property type="molecule type" value="Genomic_DNA"/>
</dbReference>